<dbReference type="InterPro" id="IPR000795">
    <property type="entry name" value="T_Tr_GTP-bd_dom"/>
</dbReference>
<keyword evidence="15" id="KW-1185">Reference proteome</keyword>
<dbReference type="PATRIC" id="fig|1121448.10.peg.1752"/>
<dbReference type="InterPro" id="IPR005225">
    <property type="entry name" value="Small_GTP-bd"/>
</dbReference>
<dbReference type="Gene3D" id="3.40.50.300">
    <property type="entry name" value="P-loop containing nucleotide triphosphate hydrolases"/>
    <property type="match status" value="1"/>
</dbReference>
<dbReference type="GO" id="GO:0003746">
    <property type="term" value="F:translation elongation factor activity"/>
    <property type="evidence" value="ECO:0007669"/>
    <property type="project" value="UniProtKB-UniRule"/>
</dbReference>
<evidence type="ECO:0000256" key="2">
    <source>
        <dbReference type="ARBA" id="ARBA00022475"/>
    </source>
</evidence>
<dbReference type="InterPro" id="IPR027417">
    <property type="entry name" value="P-loop_NTPase"/>
</dbReference>
<dbReference type="EMBL" id="CP006585">
    <property type="protein sequence ID" value="AGW13580.1"/>
    <property type="molecule type" value="Genomic_DNA"/>
</dbReference>
<dbReference type="HAMAP" id="MF_00071">
    <property type="entry name" value="LepA"/>
    <property type="match status" value="1"/>
</dbReference>
<dbReference type="CDD" id="cd01890">
    <property type="entry name" value="LepA"/>
    <property type="match status" value="1"/>
</dbReference>
<evidence type="ECO:0000256" key="3">
    <source>
        <dbReference type="ARBA" id="ARBA00022741"/>
    </source>
</evidence>
<dbReference type="EC" id="3.6.5.n1" evidence="11 12"/>
<keyword evidence="6 12" id="KW-0342">GTP-binding</keyword>
<dbReference type="Gene3D" id="3.30.70.240">
    <property type="match status" value="1"/>
</dbReference>
<dbReference type="FunFam" id="3.30.70.240:FF:000007">
    <property type="entry name" value="Translation factor GUF1, mitochondrial"/>
    <property type="match status" value="1"/>
</dbReference>
<keyword evidence="7 12" id="KW-0472">Membrane</keyword>
<feature type="binding site" evidence="12">
    <location>
        <begin position="17"/>
        <end position="22"/>
    </location>
    <ligand>
        <name>GTP</name>
        <dbReference type="ChEBI" id="CHEBI:37565"/>
    </ligand>
</feature>
<dbReference type="FunFam" id="3.30.70.2570:FF:000001">
    <property type="entry name" value="Translation factor GUF1, mitochondrial"/>
    <property type="match status" value="1"/>
</dbReference>
<evidence type="ECO:0000256" key="7">
    <source>
        <dbReference type="ARBA" id="ARBA00023136"/>
    </source>
</evidence>
<dbReference type="InterPro" id="IPR013842">
    <property type="entry name" value="LepA_CTD"/>
</dbReference>
<dbReference type="InterPro" id="IPR038363">
    <property type="entry name" value="LepA_C_sf"/>
</dbReference>
<dbReference type="PANTHER" id="PTHR43512:SF4">
    <property type="entry name" value="TRANSLATION FACTOR GUF1 HOMOLOG, CHLOROPLASTIC"/>
    <property type="match status" value="1"/>
</dbReference>
<dbReference type="InterPro" id="IPR035654">
    <property type="entry name" value="LepA_IV"/>
</dbReference>
<comment type="catalytic activity">
    <reaction evidence="8 12">
        <text>GTP + H2O = GDP + phosphate + H(+)</text>
        <dbReference type="Rhea" id="RHEA:19669"/>
        <dbReference type="ChEBI" id="CHEBI:15377"/>
        <dbReference type="ChEBI" id="CHEBI:15378"/>
        <dbReference type="ChEBI" id="CHEBI:37565"/>
        <dbReference type="ChEBI" id="CHEBI:43474"/>
        <dbReference type="ChEBI" id="CHEBI:58189"/>
        <dbReference type="EC" id="3.6.5.n1"/>
    </reaction>
</comment>
<evidence type="ECO:0000256" key="9">
    <source>
        <dbReference type="ARBA" id="ARBA00057626"/>
    </source>
</evidence>
<dbReference type="Pfam" id="PF03144">
    <property type="entry name" value="GTP_EFTU_D2"/>
    <property type="match status" value="1"/>
</dbReference>
<accession>T2GAI2</accession>
<dbReference type="STRING" id="1121448.DGI_1781"/>
<comment type="similarity">
    <text evidence="1 12">Belongs to the TRAFAC class translation factor GTPase superfamily. Classic translation factor GTPase family. LepA subfamily.</text>
</comment>
<dbReference type="RefSeq" id="WP_021760455.1">
    <property type="nucleotide sequence ID" value="NC_022444.1"/>
</dbReference>
<dbReference type="Pfam" id="PF06421">
    <property type="entry name" value="LepA_C"/>
    <property type="match status" value="1"/>
</dbReference>
<dbReference type="Pfam" id="PF00679">
    <property type="entry name" value="EFG_C"/>
    <property type="match status" value="1"/>
</dbReference>
<dbReference type="GO" id="GO:0005525">
    <property type="term" value="F:GTP binding"/>
    <property type="evidence" value="ECO:0007669"/>
    <property type="project" value="UniProtKB-UniRule"/>
</dbReference>
<keyword evidence="4 12" id="KW-0378">Hydrolase</keyword>
<comment type="function">
    <text evidence="9 12">Required for accurate and efficient protein synthesis under certain stress conditions. May act as a fidelity factor of the translation reaction, by catalyzing a one-codon backward translocation of tRNAs on improperly translocated ribosomes. Back-translocation proceeds from a post-translocation (POST) complex to a pre-translocation (PRE) complex, thus giving elongation factor G a second chance to translocate the tRNAs correctly. Binds to ribosomes in a GTP-dependent manner.</text>
</comment>
<proteinExistence type="inferred from homology"/>
<dbReference type="Pfam" id="PF00009">
    <property type="entry name" value="GTP_EFTU"/>
    <property type="match status" value="1"/>
</dbReference>
<dbReference type="KEGG" id="dgg:DGI_1781"/>
<dbReference type="InterPro" id="IPR000640">
    <property type="entry name" value="EFG_V-like"/>
</dbReference>
<sequence length="601" mass="67035">MTDPKLIRNFSIIAHIDHGKSTLADRLMEKTGLIADRDKREQYLDRLELERERGITIKAQSVRLPYKAADGKQYILNLIDTPGHVDFSYEVSRSLAACEGALLVVDATQGVEAQTLANVYLALDHNLEIIPVLNKVDLPSADADRVKQEVEESIGLDCADAIAVSAKTGLNVEKVLEAIVTKLPPPTGDAAAPLRALVFDSWHDSYQGVVVLFRILDGSIRVGQKIRMHFTKKDFEVTKLGVFSPDALAVQELSVGEVGFLTANIKNLGDANVGDTITDPLRPTEQPFPGFKKIKPMVFCGLYPTEPAEYESLKFALEKLQINDTAFSFEPETSQALGFGFRAGFLGMLHMEIIQERLEREFEAQLITTAPTVAYRVETTKGKVVEIDNPASLPPPGEIASFAEPYVRMEIHVPNEFVGAIFALCEERRGTQKDVRFLTSARVIITYELPFAEIVFDFFDKLKSCTKGYASLDYEIIDYRPADLVKLDILINTEPVDALSSIVHRDNAYRMGRMVATKLKNTIPRQLFEVIIQASIGMKVIARERIAPMRKNVTAKCYGGDITRKRKLLEKQKEGKKRMKRMGNVEIPQEAFLAALKVGED</sequence>
<reference evidence="14 15" key="1">
    <citation type="journal article" date="2013" name="J. Bacteriol.">
        <title>Roles of HynAB and Ech, the only two hydrogenases found in the model sulfate reducer Desulfovibrio gigas.</title>
        <authorList>
            <person name="Morais-Silva F.O."/>
            <person name="Santos C.I."/>
            <person name="Rodrigues R."/>
            <person name="Pereira I.A."/>
            <person name="Rodrigues-Pousada C."/>
        </authorList>
    </citation>
    <scope>NUCLEOTIDE SEQUENCE [LARGE SCALE GENOMIC DNA]</scope>
    <source>
        <strain evidence="15">ATCC 19364 / DSM 1382 / NCIMB 9332 / VKM B-1759</strain>
    </source>
</reference>
<comment type="subcellular location">
    <subcellularLocation>
        <location evidence="12">Cell membrane</location>
        <topology evidence="12">Peripheral membrane protein</topology>
        <orientation evidence="12">Cytoplasmic side</orientation>
    </subcellularLocation>
</comment>
<dbReference type="InterPro" id="IPR006297">
    <property type="entry name" value="EF-4"/>
</dbReference>
<gene>
    <name evidence="12" type="primary">lepA</name>
    <name evidence="14" type="ORF">DGI_1781</name>
</gene>
<dbReference type="InterPro" id="IPR004161">
    <property type="entry name" value="EFTu-like_2"/>
</dbReference>
<dbReference type="Proteomes" id="UP000016587">
    <property type="component" value="Chromosome"/>
</dbReference>
<dbReference type="GO" id="GO:0045727">
    <property type="term" value="P:positive regulation of translation"/>
    <property type="evidence" value="ECO:0007669"/>
    <property type="project" value="UniProtKB-UniRule"/>
</dbReference>
<dbReference type="CDD" id="cd03699">
    <property type="entry name" value="EF4_II"/>
    <property type="match status" value="1"/>
</dbReference>
<dbReference type="FunFam" id="2.40.30.10:FF:000015">
    <property type="entry name" value="Translation factor GUF1, mitochondrial"/>
    <property type="match status" value="1"/>
</dbReference>
<dbReference type="NCBIfam" id="TIGR01393">
    <property type="entry name" value="lepA"/>
    <property type="match status" value="1"/>
</dbReference>
<dbReference type="Gene3D" id="3.30.70.870">
    <property type="entry name" value="Elongation Factor G (Translational Gtpase), domain 3"/>
    <property type="match status" value="1"/>
</dbReference>
<evidence type="ECO:0000259" key="13">
    <source>
        <dbReference type="PROSITE" id="PS51722"/>
    </source>
</evidence>
<keyword evidence="5 12" id="KW-0648">Protein biosynthesis</keyword>
<evidence type="ECO:0000256" key="12">
    <source>
        <dbReference type="HAMAP-Rule" id="MF_00071"/>
    </source>
</evidence>
<dbReference type="CDD" id="cd03709">
    <property type="entry name" value="lepA_C"/>
    <property type="match status" value="1"/>
</dbReference>
<dbReference type="FunFam" id="3.30.70.870:FF:000004">
    <property type="entry name" value="Translation factor GUF1, mitochondrial"/>
    <property type="match status" value="1"/>
</dbReference>
<evidence type="ECO:0000256" key="8">
    <source>
        <dbReference type="ARBA" id="ARBA00050293"/>
    </source>
</evidence>
<dbReference type="SUPFAM" id="SSF54980">
    <property type="entry name" value="EF-G C-terminal domain-like"/>
    <property type="match status" value="2"/>
</dbReference>
<evidence type="ECO:0000256" key="4">
    <source>
        <dbReference type="ARBA" id="ARBA00022801"/>
    </source>
</evidence>
<evidence type="ECO:0000256" key="5">
    <source>
        <dbReference type="ARBA" id="ARBA00022917"/>
    </source>
</evidence>
<evidence type="ECO:0000313" key="14">
    <source>
        <dbReference type="EMBL" id="AGW13580.1"/>
    </source>
</evidence>
<keyword evidence="3 12" id="KW-0547">Nucleotide-binding</keyword>
<dbReference type="eggNOG" id="COG0481">
    <property type="taxonomic scope" value="Bacteria"/>
</dbReference>
<evidence type="ECO:0000256" key="10">
    <source>
        <dbReference type="ARBA" id="ARBA00061052"/>
    </source>
</evidence>
<dbReference type="Gene3D" id="2.40.30.10">
    <property type="entry name" value="Translation factors"/>
    <property type="match status" value="1"/>
</dbReference>
<dbReference type="NCBIfam" id="TIGR00231">
    <property type="entry name" value="small_GTP"/>
    <property type="match status" value="1"/>
</dbReference>
<dbReference type="CDD" id="cd16260">
    <property type="entry name" value="EF4_III"/>
    <property type="match status" value="1"/>
</dbReference>
<protein>
    <recommendedName>
        <fullName evidence="11 12">Elongation factor 4</fullName>
        <shortName evidence="12">EF-4</shortName>
        <ecNumber evidence="11 12">3.6.5.n1</ecNumber>
    </recommendedName>
    <alternativeName>
        <fullName evidence="12">Ribosomal back-translocase LepA</fullName>
    </alternativeName>
</protein>
<name>T2GAI2_MEGG1</name>
<dbReference type="PROSITE" id="PS51722">
    <property type="entry name" value="G_TR_2"/>
    <property type="match status" value="1"/>
</dbReference>
<dbReference type="PANTHER" id="PTHR43512">
    <property type="entry name" value="TRANSLATION FACTOR GUF1-RELATED"/>
    <property type="match status" value="1"/>
</dbReference>
<dbReference type="PROSITE" id="PS00301">
    <property type="entry name" value="G_TR_1"/>
    <property type="match status" value="1"/>
</dbReference>
<dbReference type="GO" id="GO:0003924">
    <property type="term" value="F:GTPase activity"/>
    <property type="evidence" value="ECO:0007669"/>
    <property type="project" value="UniProtKB-UniRule"/>
</dbReference>
<dbReference type="SUPFAM" id="SSF52540">
    <property type="entry name" value="P-loop containing nucleoside triphosphate hydrolases"/>
    <property type="match status" value="1"/>
</dbReference>
<evidence type="ECO:0000256" key="11">
    <source>
        <dbReference type="ARBA" id="ARBA00066744"/>
    </source>
</evidence>
<feature type="domain" description="Tr-type G" evidence="13">
    <location>
        <begin position="5"/>
        <end position="187"/>
    </location>
</feature>
<dbReference type="GO" id="GO:0043022">
    <property type="term" value="F:ribosome binding"/>
    <property type="evidence" value="ECO:0007669"/>
    <property type="project" value="UniProtKB-UniRule"/>
</dbReference>
<dbReference type="PRINTS" id="PR00315">
    <property type="entry name" value="ELONGATNFCT"/>
</dbReference>
<feature type="binding site" evidence="12">
    <location>
        <begin position="134"/>
        <end position="137"/>
    </location>
    <ligand>
        <name>GTP</name>
        <dbReference type="ChEBI" id="CHEBI:37565"/>
    </ligand>
</feature>
<comment type="similarity">
    <text evidence="10">Belongs to the GTP-binding elongation factor family. LepA subfamily.</text>
</comment>
<evidence type="ECO:0000256" key="1">
    <source>
        <dbReference type="ARBA" id="ARBA00005454"/>
    </source>
</evidence>
<dbReference type="GO" id="GO:0005886">
    <property type="term" value="C:plasma membrane"/>
    <property type="evidence" value="ECO:0007669"/>
    <property type="project" value="UniProtKB-SubCell"/>
</dbReference>
<evidence type="ECO:0000313" key="15">
    <source>
        <dbReference type="Proteomes" id="UP000016587"/>
    </source>
</evidence>
<dbReference type="InterPro" id="IPR031157">
    <property type="entry name" value="G_TR_CS"/>
</dbReference>
<reference evidence="15" key="2">
    <citation type="submission" date="2013-07" db="EMBL/GenBank/DDBJ databases">
        <authorList>
            <person name="Morais-Silva F.O."/>
            <person name="Rezende A.M."/>
            <person name="Pimentel C."/>
            <person name="Resende D.M."/>
            <person name="Santos C.I."/>
            <person name="Clemente C."/>
            <person name="de Oliveira L.M."/>
            <person name="da Silva S.M."/>
            <person name="Costa D.A."/>
            <person name="Varela-Raposo A."/>
            <person name="Horacio E.C.A."/>
            <person name="Matos M."/>
            <person name="Flores O."/>
            <person name="Ruiz J.C."/>
            <person name="Rodrigues-Pousada C."/>
        </authorList>
    </citation>
    <scope>NUCLEOTIDE SEQUENCE [LARGE SCALE GENOMIC DNA]</scope>
    <source>
        <strain evidence="15">ATCC 19364 / DSM 1382 / NCIMB 9332 / VKM B-1759</strain>
    </source>
</reference>
<dbReference type="FunFam" id="3.40.50.300:FF:000078">
    <property type="entry name" value="Elongation factor 4"/>
    <property type="match status" value="1"/>
</dbReference>
<dbReference type="InterPro" id="IPR035647">
    <property type="entry name" value="EFG_III/V"/>
</dbReference>
<evidence type="ECO:0000256" key="6">
    <source>
        <dbReference type="ARBA" id="ARBA00023134"/>
    </source>
</evidence>
<dbReference type="Gene3D" id="3.30.70.2570">
    <property type="entry name" value="Elongation factor 4, C-terminal domain"/>
    <property type="match status" value="1"/>
</dbReference>
<organism evidence="14 15">
    <name type="scientific">Megalodesulfovibrio gigas (strain ATCC 19364 / DSM 1382 / NCIMB 9332 / VKM B-1759)</name>
    <name type="common">Desulfovibrio gigas</name>
    <dbReference type="NCBI Taxonomy" id="1121448"/>
    <lineage>
        <taxon>Bacteria</taxon>
        <taxon>Pseudomonadati</taxon>
        <taxon>Thermodesulfobacteriota</taxon>
        <taxon>Desulfovibrionia</taxon>
        <taxon>Desulfovibrionales</taxon>
        <taxon>Desulfovibrionaceae</taxon>
        <taxon>Megalodesulfovibrio</taxon>
    </lineage>
</organism>
<dbReference type="OrthoDB" id="9801472at2"/>
<dbReference type="HOGENOM" id="CLU_009995_3_3_7"/>
<keyword evidence="2 12" id="KW-1003">Cell membrane</keyword>
<dbReference type="AlphaFoldDB" id="T2GAI2"/>